<dbReference type="Pfam" id="PF13648">
    <property type="entry name" value="Lipocalin_4"/>
    <property type="match status" value="1"/>
</dbReference>
<sequence>MSKLVKLCMVLFVVTSFVSCSTDDDGGSDTSASLVGTWSVTSLDYEGTTSFDFLGETINTSFEGVGQNLDLDFTFTENPNEYTAEGSYDIVLDFTVNGMSETETTSVDNLQQVGTWERNGNILSIDGEIIDIDLDIPVGDTTGMSELTILELTETTLRLGQDVTEEVTEEGITVSITINSEIVFSRQ</sequence>
<reference evidence="4" key="1">
    <citation type="journal article" date="2019" name="Int. J. Syst. Evol. Microbiol.">
        <title>The Global Catalogue of Microorganisms (GCM) 10K type strain sequencing project: providing services to taxonomists for standard genome sequencing and annotation.</title>
        <authorList>
            <consortium name="The Broad Institute Genomics Platform"/>
            <consortium name="The Broad Institute Genome Sequencing Center for Infectious Disease"/>
            <person name="Wu L."/>
            <person name="Ma J."/>
        </authorList>
    </citation>
    <scope>NUCLEOTIDE SEQUENCE [LARGE SCALE GENOMIC DNA]</scope>
    <source>
        <strain evidence="4">YJ-61-S</strain>
    </source>
</reference>
<gene>
    <name evidence="3" type="ORF">ACFO3O_07535</name>
</gene>
<name>A0ABV9HW67_9FLAO</name>
<dbReference type="EMBL" id="JBHSFV010000003">
    <property type="protein sequence ID" value="MFC4633753.1"/>
    <property type="molecule type" value="Genomic_DNA"/>
</dbReference>
<feature type="signal peptide" evidence="1">
    <location>
        <begin position="1"/>
        <end position="21"/>
    </location>
</feature>
<dbReference type="PROSITE" id="PS51257">
    <property type="entry name" value="PROKAR_LIPOPROTEIN"/>
    <property type="match status" value="1"/>
</dbReference>
<keyword evidence="4" id="KW-1185">Reference proteome</keyword>
<proteinExistence type="predicted"/>
<dbReference type="RefSeq" id="WP_379977980.1">
    <property type="nucleotide sequence ID" value="NZ_JBHSFV010000003.1"/>
</dbReference>
<comment type="caution">
    <text evidence="3">The sequence shown here is derived from an EMBL/GenBank/DDBJ whole genome shotgun (WGS) entry which is preliminary data.</text>
</comment>
<evidence type="ECO:0000259" key="2">
    <source>
        <dbReference type="Pfam" id="PF13648"/>
    </source>
</evidence>
<keyword evidence="1" id="KW-0732">Signal</keyword>
<protein>
    <submittedName>
        <fullName evidence="3">Lipocalin family protein</fullName>
    </submittedName>
</protein>
<accession>A0ABV9HW67</accession>
<organism evidence="3 4">
    <name type="scientific">Dokdonia ponticola</name>
    <dbReference type="NCBI Taxonomy" id="2041041"/>
    <lineage>
        <taxon>Bacteria</taxon>
        <taxon>Pseudomonadati</taxon>
        <taxon>Bacteroidota</taxon>
        <taxon>Flavobacteriia</taxon>
        <taxon>Flavobacteriales</taxon>
        <taxon>Flavobacteriaceae</taxon>
        <taxon>Dokdonia</taxon>
    </lineage>
</organism>
<evidence type="ECO:0000256" key="1">
    <source>
        <dbReference type="SAM" id="SignalP"/>
    </source>
</evidence>
<feature type="domain" description="Lipocalin-like" evidence="2">
    <location>
        <begin position="34"/>
        <end position="159"/>
    </location>
</feature>
<dbReference type="Proteomes" id="UP001596043">
    <property type="component" value="Unassembled WGS sequence"/>
</dbReference>
<evidence type="ECO:0000313" key="4">
    <source>
        <dbReference type="Proteomes" id="UP001596043"/>
    </source>
</evidence>
<feature type="chain" id="PRO_5047421276" evidence="1">
    <location>
        <begin position="22"/>
        <end position="187"/>
    </location>
</feature>
<dbReference type="InterPro" id="IPR024311">
    <property type="entry name" value="Lipocalin-like"/>
</dbReference>
<evidence type="ECO:0000313" key="3">
    <source>
        <dbReference type="EMBL" id="MFC4633753.1"/>
    </source>
</evidence>